<accession>A0ABQ1FW46</accession>
<protein>
    <submittedName>
        <fullName evidence="9">GntR family transcriptional regulator</fullName>
    </submittedName>
</protein>
<dbReference type="PANTHER" id="PTHR46577:SF1">
    <property type="entry name" value="HTH-TYPE TRANSCRIPTIONAL REGULATORY PROTEIN GABR"/>
    <property type="match status" value="1"/>
</dbReference>
<evidence type="ECO:0000256" key="4">
    <source>
        <dbReference type="ARBA" id="ARBA00022898"/>
    </source>
</evidence>
<evidence type="ECO:0000256" key="7">
    <source>
        <dbReference type="ARBA" id="ARBA00023163"/>
    </source>
</evidence>
<evidence type="ECO:0000256" key="3">
    <source>
        <dbReference type="ARBA" id="ARBA00022576"/>
    </source>
</evidence>
<comment type="cofactor">
    <cofactor evidence="1">
        <name>pyridoxal 5'-phosphate</name>
        <dbReference type="ChEBI" id="CHEBI:597326"/>
    </cofactor>
</comment>
<dbReference type="SUPFAM" id="SSF46785">
    <property type="entry name" value="Winged helix' DNA-binding domain"/>
    <property type="match status" value="1"/>
</dbReference>
<gene>
    <name evidence="9" type="ORF">GCM10010917_15630</name>
</gene>
<evidence type="ECO:0000256" key="6">
    <source>
        <dbReference type="ARBA" id="ARBA00023125"/>
    </source>
</evidence>
<evidence type="ECO:0000313" key="10">
    <source>
        <dbReference type="Proteomes" id="UP000609323"/>
    </source>
</evidence>
<dbReference type="InterPro" id="IPR051446">
    <property type="entry name" value="HTH_trans_reg/aminotransferase"/>
</dbReference>
<keyword evidence="4" id="KW-0663">Pyridoxal phosphate</keyword>
<feature type="domain" description="HTH gntR-type" evidence="8">
    <location>
        <begin position="10"/>
        <end position="78"/>
    </location>
</feature>
<dbReference type="InterPro" id="IPR000524">
    <property type="entry name" value="Tscrpt_reg_HTH_GntR"/>
</dbReference>
<evidence type="ECO:0000259" key="8">
    <source>
        <dbReference type="PROSITE" id="PS50949"/>
    </source>
</evidence>
<dbReference type="InterPro" id="IPR015422">
    <property type="entry name" value="PyrdxlP-dep_Trfase_small"/>
</dbReference>
<dbReference type="PRINTS" id="PR00035">
    <property type="entry name" value="HTHGNTR"/>
</dbReference>
<dbReference type="InterPro" id="IPR015421">
    <property type="entry name" value="PyrdxlP-dep_Trfase_major"/>
</dbReference>
<keyword evidence="3" id="KW-0032">Aminotransferase</keyword>
<proteinExistence type="inferred from homology"/>
<keyword evidence="7" id="KW-0804">Transcription</keyword>
<evidence type="ECO:0000256" key="1">
    <source>
        <dbReference type="ARBA" id="ARBA00001933"/>
    </source>
</evidence>
<dbReference type="SMART" id="SM00345">
    <property type="entry name" value="HTH_GNTR"/>
    <property type="match status" value="1"/>
</dbReference>
<evidence type="ECO:0000256" key="5">
    <source>
        <dbReference type="ARBA" id="ARBA00023015"/>
    </source>
</evidence>
<keyword evidence="10" id="KW-1185">Reference proteome</keyword>
<evidence type="ECO:0000313" key="9">
    <source>
        <dbReference type="EMBL" id="GGA31411.1"/>
    </source>
</evidence>
<dbReference type="Proteomes" id="UP000609323">
    <property type="component" value="Unassembled WGS sequence"/>
</dbReference>
<name>A0ABQ1FW46_9BACL</name>
<keyword evidence="5" id="KW-0805">Transcription regulation</keyword>
<dbReference type="CDD" id="cd07377">
    <property type="entry name" value="WHTH_GntR"/>
    <property type="match status" value="1"/>
</dbReference>
<comment type="caution">
    <text evidence="9">The sequence shown here is derived from an EMBL/GenBank/DDBJ whole genome shotgun (WGS) entry which is preliminary data.</text>
</comment>
<keyword evidence="6" id="KW-0238">DNA-binding</keyword>
<evidence type="ECO:0000256" key="2">
    <source>
        <dbReference type="ARBA" id="ARBA00005384"/>
    </source>
</evidence>
<dbReference type="RefSeq" id="WP_094096359.1">
    <property type="nucleotide sequence ID" value="NZ_BMHF01000004.1"/>
</dbReference>
<organism evidence="9 10">
    <name type="scientific">Paenibacillus physcomitrellae</name>
    <dbReference type="NCBI Taxonomy" id="1619311"/>
    <lineage>
        <taxon>Bacteria</taxon>
        <taxon>Bacillati</taxon>
        <taxon>Bacillota</taxon>
        <taxon>Bacilli</taxon>
        <taxon>Bacillales</taxon>
        <taxon>Paenibacillaceae</taxon>
        <taxon>Paenibacillus</taxon>
    </lineage>
</organism>
<comment type="similarity">
    <text evidence="2">In the C-terminal section; belongs to the class-I pyridoxal-phosphate-dependent aminotransferase family.</text>
</comment>
<dbReference type="Gene3D" id="3.90.1150.10">
    <property type="entry name" value="Aspartate Aminotransferase, domain 1"/>
    <property type="match status" value="1"/>
</dbReference>
<dbReference type="Pfam" id="PF00392">
    <property type="entry name" value="GntR"/>
    <property type="match status" value="1"/>
</dbReference>
<dbReference type="SUPFAM" id="SSF53383">
    <property type="entry name" value="PLP-dependent transferases"/>
    <property type="match status" value="1"/>
</dbReference>
<dbReference type="PANTHER" id="PTHR46577">
    <property type="entry name" value="HTH-TYPE TRANSCRIPTIONAL REGULATORY PROTEIN GABR"/>
    <property type="match status" value="1"/>
</dbReference>
<sequence length="482" mass="53863">MWKPDRRSSTPIYLQIADRLQHLIAEGEYSPGSPLPSERKLAELFDVNRSTIVQAYTELRAHGLIESRPGSKTRVSLHQGRDQGALPPEWHRYAENGVFLPNVPFLRHIREALAQNPSIIDFASGKLSLNLSPVQEINEIMRNCVYQPEPENDSLLGFPPLRRALAAFLQKYRGINVSPDSILITSGSQQALYLITQCLLSPGDAVAVEAPSYTLSLSMFQSAGLRMYRLPVDEYGVRPEGLRTLQKKYRIRMLFVNPNFQNPTGTLLHEERKKLLLETAGKLRLPIVEDDQFSLTAYGLDSPPPLKAETDAVSTLYIGSFSKIAASGLRIGWIVAPASVIRRLSDARRQMDLGFSVIPQQIAAKFMASQYFDPHMDRLRRELILKRDTTAEALRKHLGDLVEFTVPQGGLHLWCRILPEVSDSRLLDEALRQRVAFVPGSVYGSGPGYMRLTYARPNAEDIEPGISRLAAAVRTAVRAAAE</sequence>
<dbReference type="Gene3D" id="1.10.10.10">
    <property type="entry name" value="Winged helix-like DNA-binding domain superfamily/Winged helix DNA-binding domain"/>
    <property type="match status" value="1"/>
</dbReference>
<dbReference type="InterPro" id="IPR004839">
    <property type="entry name" value="Aminotransferase_I/II_large"/>
</dbReference>
<dbReference type="InterPro" id="IPR015424">
    <property type="entry name" value="PyrdxlP-dep_Trfase"/>
</dbReference>
<dbReference type="CDD" id="cd00609">
    <property type="entry name" value="AAT_like"/>
    <property type="match status" value="1"/>
</dbReference>
<dbReference type="Gene3D" id="3.40.640.10">
    <property type="entry name" value="Type I PLP-dependent aspartate aminotransferase-like (Major domain)"/>
    <property type="match status" value="1"/>
</dbReference>
<reference evidence="10" key="1">
    <citation type="journal article" date="2019" name="Int. J. Syst. Evol. Microbiol.">
        <title>The Global Catalogue of Microorganisms (GCM) 10K type strain sequencing project: providing services to taxonomists for standard genome sequencing and annotation.</title>
        <authorList>
            <consortium name="The Broad Institute Genomics Platform"/>
            <consortium name="The Broad Institute Genome Sequencing Center for Infectious Disease"/>
            <person name="Wu L."/>
            <person name="Ma J."/>
        </authorList>
    </citation>
    <scope>NUCLEOTIDE SEQUENCE [LARGE SCALE GENOMIC DNA]</scope>
    <source>
        <strain evidence="10">CGMCC 1.15044</strain>
    </source>
</reference>
<dbReference type="Pfam" id="PF00155">
    <property type="entry name" value="Aminotran_1_2"/>
    <property type="match status" value="1"/>
</dbReference>
<dbReference type="InterPro" id="IPR036388">
    <property type="entry name" value="WH-like_DNA-bd_sf"/>
</dbReference>
<dbReference type="EMBL" id="BMHF01000004">
    <property type="protein sequence ID" value="GGA31411.1"/>
    <property type="molecule type" value="Genomic_DNA"/>
</dbReference>
<dbReference type="InterPro" id="IPR036390">
    <property type="entry name" value="WH_DNA-bd_sf"/>
</dbReference>
<dbReference type="PROSITE" id="PS50949">
    <property type="entry name" value="HTH_GNTR"/>
    <property type="match status" value="1"/>
</dbReference>
<keyword evidence="3" id="KW-0808">Transferase</keyword>